<evidence type="ECO:0000256" key="2">
    <source>
        <dbReference type="ARBA" id="ARBA00009533"/>
    </source>
</evidence>
<comment type="caution">
    <text evidence="7">The sequence shown here is derived from an EMBL/GenBank/DDBJ whole genome shotgun (WGS) entry which is preliminary data.</text>
</comment>
<dbReference type="GO" id="GO:0019752">
    <property type="term" value="P:carboxylic acid metabolic process"/>
    <property type="evidence" value="ECO:0007669"/>
    <property type="project" value="InterPro"/>
</dbReference>
<evidence type="ECO:0000256" key="1">
    <source>
        <dbReference type="ARBA" id="ARBA00001933"/>
    </source>
</evidence>
<comment type="cofactor">
    <cofactor evidence="1 5 6">
        <name>pyridoxal 5'-phosphate</name>
        <dbReference type="ChEBI" id="CHEBI:597326"/>
    </cofactor>
</comment>
<evidence type="ECO:0000256" key="5">
    <source>
        <dbReference type="PIRSR" id="PIRSR602129-50"/>
    </source>
</evidence>
<dbReference type="SUPFAM" id="SSF53383">
    <property type="entry name" value="PLP-dependent transferases"/>
    <property type="match status" value="1"/>
</dbReference>
<evidence type="ECO:0000256" key="6">
    <source>
        <dbReference type="RuleBase" id="RU000382"/>
    </source>
</evidence>
<evidence type="ECO:0000313" key="8">
    <source>
        <dbReference type="Proteomes" id="UP000243723"/>
    </source>
</evidence>
<dbReference type="PANTHER" id="PTHR11999:SF165">
    <property type="entry name" value="DECARBOXYLASE, PUTATIVE (AFU_ORTHOLOGUE AFUA_2G04980)-RELATED"/>
    <property type="match status" value="1"/>
</dbReference>
<dbReference type="EMBL" id="NHZQ01000399">
    <property type="protein sequence ID" value="PSK38478.1"/>
    <property type="molecule type" value="Genomic_DNA"/>
</dbReference>
<dbReference type="InterPro" id="IPR015421">
    <property type="entry name" value="PyrdxlP-dep_Trfase_major"/>
</dbReference>
<dbReference type="Gene3D" id="3.40.640.10">
    <property type="entry name" value="Type I PLP-dependent aspartate aminotransferase-like (Major domain)"/>
    <property type="match status" value="1"/>
</dbReference>
<name>A0A2P7YR83_9PEZI</name>
<keyword evidence="8" id="KW-1185">Reference proteome</keyword>
<evidence type="ECO:0000256" key="3">
    <source>
        <dbReference type="ARBA" id="ARBA00022898"/>
    </source>
</evidence>
<dbReference type="InterPro" id="IPR010977">
    <property type="entry name" value="Aromatic_deC"/>
</dbReference>
<dbReference type="InterPro" id="IPR002129">
    <property type="entry name" value="PyrdxlP-dep_de-COase"/>
</dbReference>
<dbReference type="GO" id="GO:0005737">
    <property type="term" value="C:cytoplasm"/>
    <property type="evidence" value="ECO:0007669"/>
    <property type="project" value="TreeGrafter"/>
</dbReference>
<evidence type="ECO:0000313" key="7">
    <source>
        <dbReference type="EMBL" id="PSK38478.1"/>
    </source>
</evidence>
<feature type="modified residue" description="N6-(pyridoxal phosphate)lysine" evidence="5">
    <location>
        <position position="303"/>
    </location>
</feature>
<sequence>MDPPTDVPPFVLPSPTALSLARSKIHTHLPATGQGHVPTTTHLTSLTPGFSASSRSSRYYGFVTGGCTPTALFADHLVSTHDQNVQVHLPNETIATDVEAAALGMMCQLFGLEEGQWGHRTFTTGATAGNVLGLAAGREAVVRIAGERRGRERMSVAEMGLVGAMRGADIDEVRVLTCEEHSSLRKACSVVGLGHGCLIDVGRKGEASGVDLGRLREELGREGRASIIAVSCAEVNTGLFATGARGEMEEIRRLADEFGAWVHVDAAFGLLAKVLPDGEEFEEVKRGVEGMELADSIAGDAHKLFNVPYDCGFFLSKHLDVGTQVFQNPGAPYLSAAAGSIPSPLNIGLENSRRFRALPVYANLVAYGQAGYREMLERQVRFSRRIAQYMLDSDAYELLPATAQTGTARLASIYIIVLFRAKDVQINDELIKRINDQRKIYCSGTKWQGKPAIRFAVSNWQVDTDKDWPVVEEVLNKAIHNNV</sequence>
<dbReference type="STRING" id="40998.A0A2P7YR83"/>
<dbReference type="GO" id="GO:0030170">
    <property type="term" value="F:pyridoxal phosphate binding"/>
    <property type="evidence" value="ECO:0007669"/>
    <property type="project" value="InterPro"/>
</dbReference>
<protein>
    <submittedName>
        <fullName evidence="7">Uncharacterized protein</fullName>
    </submittedName>
</protein>
<reference evidence="7 8" key="1">
    <citation type="submission" date="2017-05" db="EMBL/GenBank/DDBJ databases">
        <title>Draft genome sequence of Elsinoe australis.</title>
        <authorList>
            <person name="Cheng Q."/>
        </authorList>
    </citation>
    <scope>NUCLEOTIDE SEQUENCE [LARGE SCALE GENOMIC DNA]</scope>
    <source>
        <strain evidence="7 8">NL1</strain>
    </source>
</reference>
<dbReference type="PANTHER" id="PTHR11999">
    <property type="entry name" value="GROUP II PYRIDOXAL-5-PHOSPHATE DECARBOXYLASE"/>
    <property type="match status" value="1"/>
</dbReference>
<dbReference type="Proteomes" id="UP000243723">
    <property type="component" value="Unassembled WGS sequence"/>
</dbReference>
<dbReference type="Pfam" id="PF00282">
    <property type="entry name" value="Pyridoxal_deC"/>
    <property type="match status" value="1"/>
</dbReference>
<organism evidence="7 8">
    <name type="scientific">Elsinoe australis</name>
    <dbReference type="NCBI Taxonomy" id="40998"/>
    <lineage>
        <taxon>Eukaryota</taxon>
        <taxon>Fungi</taxon>
        <taxon>Dikarya</taxon>
        <taxon>Ascomycota</taxon>
        <taxon>Pezizomycotina</taxon>
        <taxon>Dothideomycetes</taxon>
        <taxon>Dothideomycetidae</taxon>
        <taxon>Myriangiales</taxon>
        <taxon>Elsinoaceae</taxon>
        <taxon>Elsinoe</taxon>
    </lineage>
</organism>
<dbReference type="AlphaFoldDB" id="A0A2P7YR83"/>
<gene>
    <name evidence="7" type="ORF">B9Z65_6031</name>
</gene>
<accession>A0A2P7YR83</accession>
<keyword evidence="4 6" id="KW-0456">Lyase</keyword>
<dbReference type="OrthoDB" id="2161780at2759"/>
<comment type="similarity">
    <text evidence="2 6">Belongs to the group II decarboxylase family.</text>
</comment>
<proteinExistence type="inferred from homology"/>
<dbReference type="InterPro" id="IPR015424">
    <property type="entry name" value="PyrdxlP-dep_Trfase"/>
</dbReference>
<dbReference type="GO" id="GO:0016831">
    <property type="term" value="F:carboxy-lyase activity"/>
    <property type="evidence" value="ECO:0007669"/>
    <property type="project" value="TreeGrafter"/>
</dbReference>
<keyword evidence="3 5" id="KW-0663">Pyridoxal phosphate</keyword>
<evidence type="ECO:0000256" key="4">
    <source>
        <dbReference type="ARBA" id="ARBA00023239"/>
    </source>
</evidence>
<dbReference type="InterPro" id="IPR015422">
    <property type="entry name" value="PyrdxlP-dep_Trfase_small"/>
</dbReference>
<dbReference type="Gene3D" id="3.90.1150.10">
    <property type="entry name" value="Aspartate Aminotransferase, domain 1"/>
    <property type="match status" value="1"/>
</dbReference>